<dbReference type="AlphaFoldDB" id="A0A1B6PSB5"/>
<gene>
    <name evidence="2" type="ORF">SORBI_3005G136100</name>
</gene>
<proteinExistence type="predicted"/>
<keyword evidence="3" id="KW-1185">Reference proteome</keyword>
<protein>
    <submittedName>
        <fullName evidence="2">Uncharacterized protein</fullName>
    </submittedName>
</protein>
<evidence type="ECO:0000313" key="2">
    <source>
        <dbReference type="EMBL" id="KXG28553.1"/>
    </source>
</evidence>
<dbReference type="OMA" id="PIGWTMY"/>
<dbReference type="InParanoid" id="A0A1B6PSB5"/>
<feature type="region of interest" description="Disordered" evidence="1">
    <location>
        <begin position="1"/>
        <end position="40"/>
    </location>
</feature>
<dbReference type="EMBL" id="CM000764">
    <property type="protein sequence ID" value="KXG28553.1"/>
    <property type="molecule type" value="Genomic_DNA"/>
</dbReference>
<reference evidence="3" key="2">
    <citation type="journal article" date="2018" name="Plant J.">
        <title>The Sorghum bicolor reference genome: improved assembly, gene annotations, a transcriptome atlas, and signatures of genome organization.</title>
        <authorList>
            <person name="McCormick R.F."/>
            <person name="Truong S.K."/>
            <person name="Sreedasyam A."/>
            <person name="Jenkins J."/>
            <person name="Shu S."/>
            <person name="Sims D."/>
            <person name="Kennedy M."/>
            <person name="Amirebrahimi M."/>
            <person name="Weers B.D."/>
            <person name="McKinley B."/>
            <person name="Mattison A."/>
            <person name="Morishige D.T."/>
            <person name="Grimwood J."/>
            <person name="Schmutz J."/>
            <person name="Mullet J.E."/>
        </authorList>
    </citation>
    <scope>NUCLEOTIDE SEQUENCE [LARGE SCALE GENOMIC DNA]</scope>
    <source>
        <strain evidence="3">cv. BTx623</strain>
    </source>
</reference>
<name>A0A1B6PSB5_SORBI</name>
<evidence type="ECO:0000313" key="3">
    <source>
        <dbReference type="Proteomes" id="UP000000768"/>
    </source>
</evidence>
<accession>A0A1B6PSB5</accession>
<dbReference type="Gramene" id="KXG28553">
    <property type="protein sequence ID" value="KXG28553"/>
    <property type="gene ID" value="SORBI_3005G136100"/>
</dbReference>
<feature type="compositionally biased region" description="Low complexity" evidence="1">
    <location>
        <begin position="22"/>
        <end position="38"/>
    </location>
</feature>
<sequence>MNQNPPSISQRMNRVSGSTRVSGSAATHGATTSAPATGDAATTVQVAGVPIGWTMYLLGRSLGMIHLLLKDDGFWRFEAT</sequence>
<evidence type="ECO:0000256" key="1">
    <source>
        <dbReference type="SAM" id="MobiDB-lite"/>
    </source>
</evidence>
<dbReference type="Proteomes" id="UP000000768">
    <property type="component" value="Chromosome 5"/>
</dbReference>
<feature type="compositionally biased region" description="Polar residues" evidence="1">
    <location>
        <begin position="1"/>
        <end position="21"/>
    </location>
</feature>
<reference evidence="2 3" key="1">
    <citation type="journal article" date="2009" name="Nature">
        <title>The Sorghum bicolor genome and the diversification of grasses.</title>
        <authorList>
            <person name="Paterson A.H."/>
            <person name="Bowers J.E."/>
            <person name="Bruggmann R."/>
            <person name="Dubchak I."/>
            <person name="Grimwood J."/>
            <person name="Gundlach H."/>
            <person name="Haberer G."/>
            <person name="Hellsten U."/>
            <person name="Mitros T."/>
            <person name="Poliakov A."/>
            <person name="Schmutz J."/>
            <person name="Spannagl M."/>
            <person name="Tang H."/>
            <person name="Wang X."/>
            <person name="Wicker T."/>
            <person name="Bharti A.K."/>
            <person name="Chapman J."/>
            <person name="Feltus F.A."/>
            <person name="Gowik U."/>
            <person name="Grigoriev I.V."/>
            <person name="Lyons E."/>
            <person name="Maher C.A."/>
            <person name="Martis M."/>
            <person name="Narechania A."/>
            <person name="Otillar R.P."/>
            <person name="Penning B.W."/>
            <person name="Salamov A.A."/>
            <person name="Wang Y."/>
            <person name="Zhang L."/>
            <person name="Carpita N.C."/>
            <person name="Freeling M."/>
            <person name="Gingle A.R."/>
            <person name="Hash C.T."/>
            <person name="Keller B."/>
            <person name="Klein P."/>
            <person name="Kresovich S."/>
            <person name="McCann M.C."/>
            <person name="Ming R."/>
            <person name="Peterson D.G."/>
            <person name="Mehboob-ur-Rahman"/>
            <person name="Ware D."/>
            <person name="Westhoff P."/>
            <person name="Mayer K.F."/>
            <person name="Messing J."/>
            <person name="Rokhsar D.S."/>
        </authorList>
    </citation>
    <scope>NUCLEOTIDE SEQUENCE [LARGE SCALE GENOMIC DNA]</scope>
    <source>
        <strain evidence="3">cv. BTx623</strain>
    </source>
</reference>
<organism evidence="2 3">
    <name type="scientific">Sorghum bicolor</name>
    <name type="common">Sorghum</name>
    <name type="synonym">Sorghum vulgare</name>
    <dbReference type="NCBI Taxonomy" id="4558"/>
    <lineage>
        <taxon>Eukaryota</taxon>
        <taxon>Viridiplantae</taxon>
        <taxon>Streptophyta</taxon>
        <taxon>Embryophyta</taxon>
        <taxon>Tracheophyta</taxon>
        <taxon>Spermatophyta</taxon>
        <taxon>Magnoliopsida</taxon>
        <taxon>Liliopsida</taxon>
        <taxon>Poales</taxon>
        <taxon>Poaceae</taxon>
        <taxon>PACMAD clade</taxon>
        <taxon>Panicoideae</taxon>
        <taxon>Andropogonodae</taxon>
        <taxon>Andropogoneae</taxon>
        <taxon>Sorghinae</taxon>
        <taxon>Sorghum</taxon>
    </lineage>
</organism>